<evidence type="ECO:0000313" key="1">
    <source>
        <dbReference type="EMBL" id="GIX95600.1"/>
    </source>
</evidence>
<comment type="caution">
    <text evidence="1">The sequence shown here is derived from an EMBL/GenBank/DDBJ whole genome shotgun (WGS) entry which is preliminary data.</text>
</comment>
<organism evidence="1 2">
    <name type="scientific">Caerostris extrusa</name>
    <name type="common">Bark spider</name>
    <name type="synonym">Caerostris bankana</name>
    <dbReference type="NCBI Taxonomy" id="172846"/>
    <lineage>
        <taxon>Eukaryota</taxon>
        <taxon>Metazoa</taxon>
        <taxon>Ecdysozoa</taxon>
        <taxon>Arthropoda</taxon>
        <taxon>Chelicerata</taxon>
        <taxon>Arachnida</taxon>
        <taxon>Araneae</taxon>
        <taxon>Araneomorphae</taxon>
        <taxon>Entelegynae</taxon>
        <taxon>Araneoidea</taxon>
        <taxon>Araneidae</taxon>
        <taxon>Caerostris</taxon>
    </lineage>
</organism>
<name>A0AAV4PHX7_CAEEX</name>
<sequence>MRFLGRRLSRNEQQTTKGAGRLTGKTAFVIHSERRLMYRKSGCFFRHASLEMWFYSPLKDHTQSVRMKRGFENVIEKERNEKFHSFSDDGRFELKFRRRVGGFLGVDVVFVRDLNDSCLQFD</sequence>
<evidence type="ECO:0000313" key="2">
    <source>
        <dbReference type="Proteomes" id="UP001054945"/>
    </source>
</evidence>
<accession>A0AAV4PHX7</accession>
<reference evidence="1 2" key="1">
    <citation type="submission" date="2021-06" db="EMBL/GenBank/DDBJ databases">
        <title>Caerostris extrusa draft genome.</title>
        <authorList>
            <person name="Kono N."/>
            <person name="Arakawa K."/>
        </authorList>
    </citation>
    <scope>NUCLEOTIDE SEQUENCE [LARGE SCALE GENOMIC DNA]</scope>
</reference>
<proteinExistence type="predicted"/>
<protein>
    <submittedName>
        <fullName evidence="1">Uncharacterized protein</fullName>
    </submittedName>
</protein>
<gene>
    <name evidence="1" type="ORF">CEXT_278441</name>
</gene>
<dbReference type="EMBL" id="BPLR01004536">
    <property type="protein sequence ID" value="GIX95600.1"/>
    <property type="molecule type" value="Genomic_DNA"/>
</dbReference>
<keyword evidence="2" id="KW-1185">Reference proteome</keyword>
<dbReference type="Proteomes" id="UP001054945">
    <property type="component" value="Unassembled WGS sequence"/>
</dbReference>
<dbReference type="AlphaFoldDB" id="A0AAV4PHX7"/>